<protein>
    <submittedName>
        <fullName evidence="1">Putative secreted protein</fullName>
    </submittedName>
</protein>
<organism evidence="1">
    <name type="scientific">Anopheles darlingi</name>
    <name type="common">Mosquito</name>
    <dbReference type="NCBI Taxonomy" id="43151"/>
    <lineage>
        <taxon>Eukaryota</taxon>
        <taxon>Metazoa</taxon>
        <taxon>Ecdysozoa</taxon>
        <taxon>Arthropoda</taxon>
        <taxon>Hexapoda</taxon>
        <taxon>Insecta</taxon>
        <taxon>Pterygota</taxon>
        <taxon>Neoptera</taxon>
        <taxon>Endopterygota</taxon>
        <taxon>Diptera</taxon>
        <taxon>Nematocera</taxon>
        <taxon>Culicoidea</taxon>
        <taxon>Culicidae</taxon>
        <taxon>Anophelinae</taxon>
        <taxon>Anopheles</taxon>
    </lineage>
</organism>
<sequence length="193" mass="21731">MHSLHARLCMRVMLWFCCFVLLLLSAFILRPSLRSYTSILQLALLELQSYFLRYVDVSFCTRSTTHHHSKHFSESTVLLHTRILSSALPQRAASSLLYLSLFAATTVDCSQTLSRTLLYCRKGGRGRGRERGGVHVPVMENVGSLTKWHLSMSTQSNGEPYVLSVHSSLYVQAVVPSGEKAIIMQGHHNYCSQ</sequence>
<dbReference type="EMBL" id="GGFL01012671">
    <property type="protein sequence ID" value="MBW76849.1"/>
    <property type="molecule type" value="Transcribed_RNA"/>
</dbReference>
<accession>A0A2M4DH60</accession>
<dbReference type="AlphaFoldDB" id="A0A2M4DH60"/>
<evidence type="ECO:0000313" key="1">
    <source>
        <dbReference type="EMBL" id="MBW76849.1"/>
    </source>
</evidence>
<reference evidence="1" key="1">
    <citation type="submission" date="2018-01" db="EMBL/GenBank/DDBJ databases">
        <title>An insight into the sialome of Amazonian anophelines.</title>
        <authorList>
            <person name="Ribeiro J.M."/>
            <person name="Scarpassa V."/>
            <person name="Calvo E."/>
        </authorList>
    </citation>
    <scope>NUCLEOTIDE SEQUENCE</scope>
</reference>
<proteinExistence type="predicted"/>
<name>A0A2M4DH60_ANODA</name>